<dbReference type="PANTHER" id="PTHR30033">
    <property type="entry name" value="FLAGELLAR HOOK-ASSOCIATED PROTEIN 1"/>
    <property type="match status" value="1"/>
</dbReference>
<dbReference type="GO" id="GO:0005576">
    <property type="term" value="C:extracellular region"/>
    <property type="evidence" value="ECO:0007669"/>
    <property type="project" value="UniProtKB-SubCell"/>
</dbReference>
<evidence type="ECO:0000256" key="5">
    <source>
        <dbReference type="ARBA" id="ARBA00022525"/>
    </source>
</evidence>
<dbReference type="InterPro" id="IPR010930">
    <property type="entry name" value="Flg_bb/hook_C_dom"/>
</dbReference>
<dbReference type="InterPro" id="IPR001444">
    <property type="entry name" value="Flag_bb_rod_N"/>
</dbReference>
<comment type="similarity">
    <text evidence="3 7">Belongs to the flagella basal body rod proteins family.</text>
</comment>
<comment type="subcellular location">
    <subcellularLocation>
        <location evidence="1 7">Bacterial flagellum</location>
    </subcellularLocation>
    <subcellularLocation>
        <location evidence="2 7">Secreted</location>
    </subcellularLocation>
</comment>
<evidence type="ECO:0000259" key="8">
    <source>
        <dbReference type="Pfam" id="PF00460"/>
    </source>
</evidence>
<evidence type="ECO:0000256" key="6">
    <source>
        <dbReference type="ARBA" id="ARBA00023143"/>
    </source>
</evidence>
<evidence type="ECO:0000256" key="1">
    <source>
        <dbReference type="ARBA" id="ARBA00004365"/>
    </source>
</evidence>
<keyword evidence="5 7" id="KW-0964">Secreted</keyword>
<dbReference type="GO" id="GO:0044780">
    <property type="term" value="P:bacterial-type flagellum assembly"/>
    <property type="evidence" value="ECO:0007669"/>
    <property type="project" value="InterPro"/>
</dbReference>
<organism evidence="11 12">
    <name type="scientific">Lutispora thermophila DSM 19022</name>
    <dbReference type="NCBI Taxonomy" id="1122184"/>
    <lineage>
        <taxon>Bacteria</taxon>
        <taxon>Bacillati</taxon>
        <taxon>Bacillota</taxon>
        <taxon>Clostridia</taxon>
        <taxon>Lutisporales</taxon>
        <taxon>Lutisporaceae</taxon>
        <taxon>Lutispora</taxon>
    </lineage>
</organism>
<dbReference type="GO" id="GO:0009424">
    <property type="term" value="C:bacterial-type flagellum hook"/>
    <property type="evidence" value="ECO:0007669"/>
    <property type="project" value="UniProtKB-UniRule"/>
</dbReference>
<dbReference type="GO" id="GO:0005198">
    <property type="term" value="F:structural molecule activity"/>
    <property type="evidence" value="ECO:0007669"/>
    <property type="project" value="UniProtKB-UniRule"/>
</dbReference>
<evidence type="ECO:0000256" key="2">
    <source>
        <dbReference type="ARBA" id="ARBA00004613"/>
    </source>
</evidence>
<feature type="domain" description="Flagellar basal body rod protein N-terminal" evidence="8">
    <location>
        <begin position="8"/>
        <end position="37"/>
    </location>
</feature>
<sequence length="491" mass="54163">MRTTFGSLNTANSGLFASRKALDVISHNIANAETEGYSRQVVKQRASTPIWGDPRGIIGTGVETYNIVRIRNEFLDKKYWTQNRAVGQWGIKQQSLESLESIFNEPSDTGLRQVIDEFFVALDELAKKTGDSTRRIAVVETANTLAKTVNRHGNEIISAIREVNEEVKSKVDEINSLAFQIAAINKQIFNMELGDSQANDLRDQRNVLIDKLSKIIDISVSTTKDKNNNEYLNIKIGGITLVDHTNYSEMAYVEEDVPGISDLGAGKMAKIVWKGLESQEVKIQSGELKGLLDVRDGNGVGLNYRGLPYYLEKLNEFAREFSNKVNEIHRKGIDFNGKAGGNFFDVPDGNPDNINCLNFAVYGALLADANLIAASSDMGGESNNENLKNIIELKNKTDMFSSTKGTPDDFVKALLSSLAVDAEHAKRMSINSQVLIADTENRRMSVSGVLLDEEMGNMVKFSEAYNASARMVTTLDAILDTTINKLGLVGR</sequence>
<dbReference type="Pfam" id="PF06429">
    <property type="entry name" value="Flg_bbr_C"/>
    <property type="match status" value="1"/>
</dbReference>
<gene>
    <name evidence="7" type="primary">flgK</name>
    <name evidence="11" type="ORF">SAMN02745176_00054</name>
</gene>
<dbReference type="Proteomes" id="UP000184442">
    <property type="component" value="Unassembled WGS sequence"/>
</dbReference>
<dbReference type="RefSeq" id="WP_073023326.1">
    <property type="nucleotide sequence ID" value="NZ_FQZS01000003.1"/>
</dbReference>
<keyword evidence="12" id="KW-1185">Reference proteome</keyword>
<dbReference type="STRING" id="1122184.SAMN02745176_00054"/>
<dbReference type="InterPro" id="IPR002371">
    <property type="entry name" value="FlgK"/>
</dbReference>
<evidence type="ECO:0000313" key="11">
    <source>
        <dbReference type="EMBL" id="SHI38600.1"/>
    </source>
</evidence>
<dbReference type="SUPFAM" id="SSF64518">
    <property type="entry name" value="Phase 1 flagellin"/>
    <property type="match status" value="1"/>
</dbReference>
<dbReference type="InterPro" id="IPR053927">
    <property type="entry name" value="FlgK_helical"/>
</dbReference>
<keyword evidence="11" id="KW-0282">Flagellum</keyword>
<evidence type="ECO:0000256" key="4">
    <source>
        <dbReference type="ARBA" id="ARBA00016244"/>
    </source>
</evidence>
<dbReference type="AlphaFoldDB" id="A0A1M6AQ30"/>
<reference evidence="11 12" key="1">
    <citation type="submission" date="2016-11" db="EMBL/GenBank/DDBJ databases">
        <authorList>
            <person name="Jaros S."/>
            <person name="Januszkiewicz K."/>
            <person name="Wedrychowicz H."/>
        </authorList>
    </citation>
    <scope>NUCLEOTIDE SEQUENCE [LARGE SCALE GENOMIC DNA]</scope>
    <source>
        <strain evidence="11 12">DSM 19022</strain>
    </source>
</reference>
<keyword evidence="11" id="KW-0969">Cilium</keyword>
<feature type="domain" description="Flagellar hook-associated protein FlgK helical" evidence="10">
    <location>
        <begin position="96"/>
        <end position="344"/>
    </location>
</feature>
<dbReference type="OrthoDB" id="9802553at2"/>
<proteinExistence type="inferred from homology"/>
<dbReference type="PANTHER" id="PTHR30033:SF1">
    <property type="entry name" value="FLAGELLAR HOOK-ASSOCIATED PROTEIN 1"/>
    <property type="match status" value="1"/>
</dbReference>
<dbReference type="NCBIfam" id="TIGR02492">
    <property type="entry name" value="flgK_ends"/>
    <property type="match status" value="1"/>
</dbReference>
<evidence type="ECO:0000256" key="7">
    <source>
        <dbReference type="RuleBase" id="RU362065"/>
    </source>
</evidence>
<evidence type="ECO:0000259" key="10">
    <source>
        <dbReference type="Pfam" id="PF22638"/>
    </source>
</evidence>
<protein>
    <recommendedName>
        <fullName evidence="4 7">Flagellar hook-associated protein 1</fullName>
        <shortName evidence="7">HAP1</shortName>
    </recommendedName>
</protein>
<evidence type="ECO:0000313" key="12">
    <source>
        <dbReference type="Proteomes" id="UP000184442"/>
    </source>
</evidence>
<dbReference type="Pfam" id="PF22638">
    <property type="entry name" value="FlgK_D1"/>
    <property type="match status" value="1"/>
</dbReference>
<dbReference type="EMBL" id="FQZS01000003">
    <property type="protein sequence ID" value="SHI38600.1"/>
    <property type="molecule type" value="Genomic_DNA"/>
</dbReference>
<keyword evidence="11" id="KW-0966">Cell projection</keyword>
<name>A0A1M6AQ30_9FIRM</name>
<dbReference type="Pfam" id="PF00460">
    <property type="entry name" value="Flg_bb_rod"/>
    <property type="match status" value="1"/>
</dbReference>
<accession>A0A1M6AQ30</accession>
<evidence type="ECO:0000259" key="9">
    <source>
        <dbReference type="Pfam" id="PF06429"/>
    </source>
</evidence>
<dbReference type="PRINTS" id="PR01005">
    <property type="entry name" value="FLGHOOKAP1"/>
</dbReference>
<keyword evidence="6 7" id="KW-0975">Bacterial flagellum</keyword>
<evidence type="ECO:0000256" key="3">
    <source>
        <dbReference type="ARBA" id="ARBA00009677"/>
    </source>
</evidence>
<feature type="domain" description="Flagellar basal-body/hook protein C-terminal" evidence="9">
    <location>
        <begin position="444"/>
        <end position="484"/>
    </location>
</feature>